<dbReference type="InterPro" id="IPR009683">
    <property type="entry name" value="Extensin-like_C"/>
</dbReference>
<organism evidence="2 3">
    <name type="scientific">Sphingomonas vulcanisoli</name>
    <dbReference type="NCBI Taxonomy" id="1658060"/>
    <lineage>
        <taxon>Bacteria</taxon>
        <taxon>Pseudomonadati</taxon>
        <taxon>Pseudomonadota</taxon>
        <taxon>Alphaproteobacteria</taxon>
        <taxon>Sphingomonadales</taxon>
        <taxon>Sphingomonadaceae</taxon>
        <taxon>Sphingomonas</taxon>
    </lineage>
</organism>
<comment type="caution">
    <text evidence="2">The sequence shown here is derived from an EMBL/GenBank/DDBJ whole genome shotgun (WGS) entry which is preliminary data.</text>
</comment>
<dbReference type="Pfam" id="PF06904">
    <property type="entry name" value="Extensin-like_C"/>
    <property type="match status" value="1"/>
</dbReference>
<keyword evidence="3" id="KW-1185">Reference proteome</keyword>
<accession>A0ABX0TRX2</accession>
<protein>
    <recommendedName>
        <fullName evidence="1">Extensin-like C-terminal domain-containing protein</fullName>
    </recommendedName>
</protein>
<reference evidence="2 3" key="1">
    <citation type="submission" date="2020-03" db="EMBL/GenBank/DDBJ databases">
        <title>Genomic Encyclopedia of Type Strains, Phase III (KMG-III): the genomes of soil and plant-associated and newly described type strains.</title>
        <authorList>
            <person name="Whitman W."/>
        </authorList>
    </citation>
    <scope>NUCLEOTIDE SEQUENCE [LARGE SCALE GENOMIC DNA]</scope>
    <source>
        <strain evidence="2 3">CECT 8804</strain>
    </source>
</reference>
<proteinExistence type="predicted"/>
<evidence type="ECO:0000313" key="2">
    <source>
        <dbReference type="EMBL" id="NIJ08273.1"/>
    </source>
</evidence>
<evidence type="ECO:0000259" key="1">
    <source>
        <dbReference type="Pfam" id="PF06904"/>
    </source>
</evidence>
<gene>
    <name evidence="2" type="ORF">FHS31_001890</name>
</gene>
<sequence>MRRNAVNPLAAGCVAVHHCRMKVRGIVAMALALLLAACGGSPHRRPALGIAPPEDTPAAFRKCQFDMSALGAKYQILPDKDYHNGCSATHALKLVAIGIPVTNLGAVKCGTALALTQWVTQAVQSAAHDRLGGYVVKIESFGSFACRPINGIAGNKLSEHAQANAVDIAGFVLADGRRITIAKDWNGPDADSRAFLRQVRDAACRRFVTVLSPDYNAYHHDHLHFDMGKGHLCR</sequence>
<dbReference type="EMBL" id="JAAOZC010000004">
    <property type="protein sequence ID" value="NIJ08273.1"/>
    <property type="molecule type" value="Genomic_DNA"/>
</dbReference>
<dbReference type="Proteomes" id="UP000727456">
    <property type="component" value="Unassembled WGS sequence"/>
</dbReference>
<name>A0ABX0TRX2_9SPHN</name>
<feature type="domain" description="Extensin-like C-terminal" evidence="1">
    <location>
        <begin position="62"/>
        <end position="234"/>
    </location>
</feature>
<evidence type="ECO:0000313" key="3">
    <source>
        <dbReference type="Proteomes" id="UP000727456"/>
    </source>
</evidence>